<keyword evidence="2" id="KW-1185">Reference proteome</keyword>
<dbReference type="EMBL" id="JAUKPO010000036">
    <property type="protein sequence ID" value="MDO1450759.1"/>
    <property type="molecule type" value="Genomic_DNA"/>
</dbReference>
<reference evidence="1" key="1">
    <citation type="submission" date="2023-07" db="EMBL/GenBank/DDBJ databases">
        <title>The genome sequence of Rhodocytophaga aerolata KACC 12507.</title>
        <authorList>
            <person name="Zhang X."/>
        </authorList>
    </citation>
    <scope>NUCLEOTIDE SEQUENCE</scope>
    <source>
        <strain evidence="1">KACC 12507</strain>
    </source>
</reference>
<dbReference type="NCBIfam" id="TIGR03803">
    <property type="entry name" value="Gloeo_Verruco"/>
    <property type="match status" value="5"/>
</dbReference>
<accession>A0ABT8RHB7</accession>
<dbReference type="RefSeq" id="WP_302041560.1">
    <property type="nucleotide sequence ID" value="NZ_JAUKPO010000036.1"/>
</dbReference>
<gene>
    <name evidence="1" type="ORF">Q0590_31085</name>
</gene>
<organism evidence="1 2">
    <name type="scientific">Rhodocytophaga aerolata</name>
    <dbReference type="NCBI Taxonomy" id="455078"/>
    <lineage>
        <taxon>Bacteria</taxon>
        <taxon>Pseudomonadati</taxon>
        <taxon>Bacteroidota</taxon>
        <taxon>Cytophagia</taxon>
        <taxon>Cytophagales</taxon>
        <taxon>Rhodocytophagaceae</taxon>
        <taxon>Rhodocytophaga</taxon>
    </lineage>
</organism>
<protein>
    <submittedName>
        <fullName evidence="1">Uncharacterized protein</fullName>
    </submittedName>
</protein>
<dbReference type="SUPFAM" id="SSF63829">
    <property type="entry name" value="Calcium-dependent phosphotriesterase"/>
    <property type="match status" value="1"/>
</dbReference>
<sequence>MNRLIPSFSLKPSCANLAMSCLWAILLPFCCLLTTPSLAQEVLWGLTSAAGPKGAGTAFSLKSTGTDFTVEHAFSLDVYSPTGSLLQASDGYLYGMANSGGPTNNGAIFKLAPDGSEFTVIKYFTRSTDGAFPTGGLIEASDGYLYGQAMFGGSGDAGTIFKLALDGSEFRVIKNNLFIDGASPIGSLIQGSDGSLYGVTVGGINSSGGTVFKLSTDGSGFRLIKTFAAANIPVGGLIEASDGYLYGQATGGTNLSGIIFTLSADGSGYRT</sequence>
<dbReference type="InterPro" id="IPR022519">
    <property type="entry name" value="Gloeo/Verruco_rpt"/>
</dbReference>
<evidence type="ECO:0000313" key="1">
    <source>
        <dbReference type="EMBL" id="MDO1450759.1"/>
    </source>
</evidence>
<comment type="caution">
    <text evidence="1">The sequence shown here is derived from an EMBL/GenBank/DDBJ whole genome shotgun (WGS) entry which is preliminary data.</text>
</comment>
<name>A0ABT8RHB7_9BACT</name>
<proteinExistence type="predicted"/>
<dbReference type="Proteomes" id="UP001168528">
    <property type="component" value="Unassembled WGS sequence"/>
</dbReference>
<evidence type="ECO:0000313" key="2">
    <source>
        <dbReference type="Proteomes" id="UP001168528"/>
    </source>
</evidence>